<keyword evidence="4 7" id="KW-0067">ATP-binding</keyword>
<dbReference type="PROSITE" id="PS00211">
    <property type="entry name" value="ABC_TRANSPORTER_1"/>
    <property type="match status" value="1"/>
</dbReference>
<protein>
    <submittedName>
        <fullName evidence="7">Sugar ABC transporter ATP-binding protein</fullName>
    </submittedName>
</protein>
<keyword evidence="8" id="KW-1185">Reference proteome</keyword>
<evidence type="ECO:0000256" key="2">
    <source>
        <dbReference type="ARBA" id="ARBA00022737"/>
    </source>
</evidence>
<evidence type="ECO:0000256" key="4">
    <source>
        <dbReference type="ARBA" id="ARBA00022840"/>
    </source>
</evidence>
<evidence type="ECO:0000313" key="7">
    <source>
        <dbReference type="EMBL" id="MDT0265911.1"/>
    </source>
</evidence>
<dbReference type="Gene3D" id="3.40.50.300">
    <property type="entry name" value="P-loop containing nucleotide triphosphate hydrolases"/>
    <property type="match status" value="2"/>
</dbReference>
<feature type="region of interest" description="Disordered" evidence="5">
    <location>
        <begin position="1"/>
        <end position="22"/>
    </location>
</feature>
<proteinExistence type="predicted"/>
<keyword evidence="1" id="KW-0813">Transport</keyword>
<comment type="caution">
    <text evidence="7">The sequence shown here is derived from an EMBL/GenBank/DDBJ whole genome shotgun (WGS) entry which is preliminary data.</text>
</comment>
<evidence type="ECO:0000259" key="6">
    <source>
        <dbReference type="PROSITE" id="PS50893"/>
    </source>
</evidence>
<dbReference type="CDD" id="cd03216">
    <property type="entry name" value="ABC_Carb_Monos_I"/>
    <property type="match status" value="1"/>
</dbReference>
<dbReference type="CDD" id="cd03215">
    <property type="entry name" value="ABC_Carb_Monos_II"/>
    <property type="match status" value="1"/>
</dbReference>
<dbReference type="SMART" id="SM00382">
    <property type="entry name" value="AAA"/>
    <property type="match status" value="2"/>
</dbReference>
<gene>
    <name evidence="7" type="ORF">RM844_06355</name>
</gene>
<dbReference type="RefSeq" id="WP_311665731.1">
    <property type="nucleotide sequence ID" value="NZ_JAVREO010000003.1"/>
</dbReference>
<dbReference type="Proteomes" id="UP001183410">
    <property type="component" value="Unassembled WGS sequence"/>
</dbReference>
<name>A0ABU2JME5_9ACTN</name>
<dbReference type="InterPro" id="IPR003593">
    <property type="entry name" value="AAA+_ATPase"/>
</dbReference>
<evidence type="ECO:0000256" key="5">
    <source>
        <dbReference type="SAM" id="MobiDB-lite"/>
    </source>
</evidence>
<sequence length="529" mass="56411">MATHTAPTERPPAAGDGTPAVSVRGLSRNFGPVRALTDVGFDVPTGEITALLGENGAGKSTLLKILAGLQPPSSGTVTVFGEQVTTFDPSTVLSRHGVAIVPQELSLLPDRSVAENVLAGVEPGHRWFPSRRRMRDRTAELLAELELDLDPGATARSIDLATQQLVVVARSIARGCRVLILDEPTAMLTPAEAERLFALMARLKAAGTTMLYVSHRMPEIFRLTDQIEVLRDGAHVASWRTAETTPDQAVAAMVGRELGQFEERERRGRPDRRPALAVTGLSGRRHADITFDVRPGEILGVAGLPDSGRVELLHNIFGGDKGTGGTVEVLGSDYPRRDPISSVERKLAFVPGERRAQGLLTTMSVGENIGVLTTGTLSRFGFVRRRAFDRDAGERAARMRVKTASLETPITNLSGGNQQKAVLARWLAIDPGVLILDEPTRGVDVGAKAEIYEQLFALAEQGLAILCSSSDLPELLTLTDRIAVLSQGRLADVVDTATATEESIMALATGMTTAPDGPAPDDPPTESAA</sequence>
<dbReference type="InterPro" id="IPR050107">
    <property type="entry name" value="ABC_carbohydrate_import_ATPase"/>
</dbReference>
<reference evidence="8" key="1">
    <citation type="submission" date="2023-07" db="EMBL/GenBank/DDBJ databases">
        <title>30 novel species of actinomycetes from the DSMZ collection.</title>
        <authorList>
            <person name="Nouioui I."/>
        </authorList>
    </citation>
    <scope>NUCLEOTIDE SEQUENCE [LARGE SCALE GENOMIC DNA]</scope>
    <source>
        <strain evidence="8">DSM 44915</strain>
    </source>
</reference>
<dbReference type="Pfam" id="PF00005">
    <property type="entry name" value="ABC_tran"/>
    <property type="match status" value="2"/>
</dbReference>
<keyword evidence="2" id="KW-0677">Repeat</keyword>
<organism evidence="7 8">
    <name type="scientific">Streptomyces chisholmiae</name>
    <dbReference type="NCBI Taxonomy" id="3075540"/>
    <lineage>
        <taxon>Bacteria</taxon>
        <taxon>Bacillati</taxon>
        <taxon>Actinomycetota</taxon>
        <taxon>Actinomycetes</taxon>
        <taxon>Kitasatosporales</taxon>
        <taxon>Streptomycetaceae</taxon>
        <taxon>Streptomyces</taxon>
    </lineage>
</organism>
<evidence type="ECO:0000256" key="3">
    <source>
        <dbReference type="ARBA" id="ARBA00022741"/>
    </source>
</evidence>
<dbReference type="PANTHER" id="PTHR43790:SF9">
    <property type="entry name" value="GALACTOFURANOSE TRANSPORTER ATP-BINDING PROTEIN YTFR"/>
    <property type="match status" value="1"/>
</dbReference>
<keyword evidence="3" id="KW-0547">Nucleotide-binding</keyword>
<dbReference type="PANTHER" id="PTHR43790">
    <property type="entry name" value="CARBOHYDRATE TRANSPORT ATP-BINDING PROTEIN MG119-RELATED"/>
    <property type="match status" value="1"/>
</dbReference>
<dbReference type="EMBL" id="JAVREO010000003">
    <property type="protein sequence ID" value="MDT0265911.1"/>
    <property type="molecule type" value="Genomic_DNA"/>
</dbReference>
<evidence type="ECO:0000256" key="1">
    <source>
        <dbReference type="ARBA" id="ARBA00022448"/>
    </source>
</evidence>
<dbReference type="SUPFAM" id="SSF52540">
    <property type="entry name" value="P-loop containing nucleoside triphosphate hydrolases"/>
    <property type="match status" value="2"/>
</dbReference>
<dbReference type="GO" id="GO:0005524">
    <property type="term" value="F:ATP binding"/>
    <property type="evidence" value="ECO:0007669"/>
    <property type="project" value="UniProtKB-KW"/>
</dbReference>
<accession>A0ABU2JME5</accession>
<dbReference type="InterPro" id="IPR003439">
    <property type="entry name" value="ABC_transporter-like_ATP-bd"/>
</dbReference>
<evidence type="ECO:0000313" key="8">
    <source>
        <dbReference type="Proteomes" id="UP001183410"/>
    </source>
</evidence>
<feature type="domain" description="ABC transporter" evidence="6">
    <location>
        <begin position="21"/>
        <end position="257"/>
    </location>
</feature>
<feature type="domain" description="ABC transporter" evidence="6">
    <location>
        <begin position="271"/>
        <end position="512"/>
    </location>
</feature>
<dbReference type="PROSITE" id="PS50893">
    <property type="entry name" value="ABC_TRANSPORTER_2"/>
    <property type="match status" value="2"/>
</dbReference>
<dbReference type="InterPro" id="IPR027417">
    <property type="entry name" value="P-loop_NTPase"/>
</dbReference>
<dbReference type="InterPro" id="IPR017871">
    <property type="entry name" value="ABC_transporter-like_CS"/>
</dbReference>